<dbReference type="OrthoDB" id="6284373at2759"/>
<reference evidence="2" key="1">
    <citation type="submission" date="2021-06" db="EMBL/GenBank/DDBJ databases">
        <authorList>
            <person name="Hodson N. C."/>
            <person name="Mongue J. A."/>
            <person name="Jaron S. K."/>
        </authorList>
    </citation>
    <scope>NUCLEOTIDE SEQUENCE</scope>
</reference>
<dbReference type="PANTHER" id="PTHR34415:SF1">
    <property type="entry name" value="INTEGRASE CATALYTIC DOMAIN-CONTAINING PROTEIN"/>
    <property type="match status" value="1"/>
</dbReference>
<organism evidence="2 3">
    <name type="scientific">Allacma fusca</name>
    <dbReference type="NCBI Taxonomy" id="39272"/>
    <lineage>
        <taxon>Eukaryota</taxon>
        <taxon>Metazoa</taxon>
        <taxon>Ecdysozoa</taxon>
        <taxon>Arthropoda</taxon>
        <taxon>Hexapoda</taxon>
        <taxon>Collembola</taxon>
        <taxon>Symphypleona</taxon>
        <taxon>Sminthuridae</taxon>
        <taxon>Allacma</taxon>
    </lineage>
</organism>
<dbReference type="EMBL" id="CAJVCH010560957">
    <property type="protein sequence ID" value="CAG7831535.1"/>
    <property type="molecule type" value="Genomic_DNA"/>
</dbReference>
<protein>
    <recommendedName>
        <fullName evidence="1">DUF7869 domain-containing protein</fullName>
    </recommendedName>
</protein>
<accession>A0A8J2LCS5</accession>
<keyword evidence="3" id="KW-1185">Reference proteome</keyword>
<comment type="caution">
    <text evidence="2">The sequence shown here is derived from an EMBL/GenBank/DDBJ whole genome shotgun (WGS) entry which is preliminary data.</text>
</comment>
<feature type="non-terminal residue" evidence="2">
    <location>
        <position position="98"/>
    </location>
</feature>
<dbReference type="AlphaFoldDB" id="A0A8J2LCS5"/>
<dbReference type="PANTHER" id="PTHR34415">
    <property type="entry name" value="INTEGRASE CATALYTIC DOMAIN-CONTAINING PROTEIN"/>
    <property type="match status" value="1"/>
</dbReference>
<dbReference type="Pfam" id="PF25273">
    <property type="entry name" value="DUF7869"/>
    <property type="match status" value="1"/>
</dbReference>
<name>A0A8J2LCS5_9HEXA</name>
<dbReference type="InterPro" id="IPR057191">
    <property type="entry name" value="DUF7869"/>
</dbReference>
<evidence type="ECO:0000259" key="1">
    <source>
        <dbReference type="Pfam" id="PF25273"/>
    </source>
</evidence>
<evidence type="ECO:0000313" key="2">
    <source>
        <dbReference type="EMBL" id="CAG7831535.1"/>
    </source>
</evidence>
<dbReference type="Proteomes" id="UP000708208">
    <property type="component" value="Unassembled WGS sequence"/>
</dbReference>
<feature type="domain" description="DUF7869" evidence="1">
    <location>
        <begin position="7"/>
        <end position="93"/>
    </location>
</feature>
<evidence type="ECO:0000313" key="3">
    <source>
        <dbReference type="Proteomes" id="UP000708208"/>
    </source>
</evidence>
<proteinExistence type="predicted"/>
<gene>
    <name evidence="2" type="ORF">AFUS01_LOCUS41276</name>
</gene>
<sequence>MFLYSEHFAQKGANEVVTCLTWYIQNVVPQDVTTLHVFCDNTFGQNKNRFVLAALQNLANNRFDKVYLKFPIPGHSRMPIDADFGRIALSAKKYESVL</sequence>